<dbReference type="InterPro" id="IPR013320">
    <property type="entry name" value="ConA-like_dom_sf"/>
</dbReference>
<evidence type="ECO:0000256" key="9">
    <source>
        <dbReference type="SAM" id="Phobius"/>
    </source>
</evidence>
<evidence type="ECO:0000256" key="6">
    <source>
        <dbReference type="ARBA" id="ARBA00023136"/>
    </source>
</evidence>
<keyword evidence="4" id="KW-0735">Signal-anchor</keyword>
<keyword evidence="3 9" id="KW-0812">Transmembrane</keyword>
<name>A0A9P6EMG9_9AGAR</name>
<comment type="similarity">
    <text evidence="2">Belongs to the SKN1/KRE6 family.</text>
</comment>
<dbReference type="Pfam" id="PF03935">
    <property type="entry name" value="SKN1_KRE6_Sbg1"/>
    <property type="match status" value="1"/>
</dbReference>
<evidence type="ECO:0000313" key="12">
    <source>
        <dbReference type="Proteomes" id="UP000807306"/>
    </source>
</evidence>
<dbReference type="OrthoDB" id="412647at2759"/>
<dbReference type="GO" id="GO:0031505">
    <property type="term" value="P:fungal-type cell wall organization"/>
    <property type="evidence" value="ECO:0007669"/>
    <property type="project" value="TreeGrafter"/>
</dbReference>
<evidence type="ECO:0000259" key="10">
    <source>
        <dbReference type="PROSITE" id="PS51762"/>
    </source>
</evidence>
<feature type="domain" description="GH16" evidence="10">
    <location>
        <begin position="153"/>
        <end position="527"/>
    </location>
</feature>
<dbReference type="GO" id="GO:0005886">
    <property type="term" value="C:plasma membrane"/>
    <property type="evidence" value="ECO:0007669"/>
    <property type="project" value="TreeGrafter"/>
</dbReference>
<keyword evidence="7" id="KW-0325">Glycoprotein</keyword>
<keyword evidence="5 9" id="KW-1133">Transmembrane helix</keyword>
<feature type="transmembrane region" description="Helical" evidence="9">
    <location>
        <begin position="87"/>
        <end position="111"/>
    </location>
</feature>
<dbReference type="InterPro" id="IPR005629">
    <property type="entry name" value="Skn1/Kre6/Sbg1"/>
</dbReference>
<evidence type="ECO:0000256" key="2">
    <source>
        <dbReference type="ARBA" id="ARBA00010962"/>
    </source>
</evidence>
<dbReference type="GO" id="GO:0005789">
    <property type="term" value="C:endoplasmic reticulum membrane"/>
    <property type="evidence" value="ECO:0007669"/>
    <property type="project" value="TreeGrafter"/>
</dbReference>
<dbReference type="PANTHER" id="PTHR31361">
    <property type="entry name" value="BETA-GLUCAN SYNTHESIS-ASSOCIATED PROTEIN KRE6-RELATED"/>
    <property type="match status" value="1"/>
</dbReference>
<evidence type="ECO:0000256" key="4">
    <source>
        <dbReference type="ARBA" id="ARBA00022968"/>
    </source>
</evidence>
<reference evidence="11" key="1">
    <citation type="submission" date="2020-11" db="EMBL/GenBank/DDBJ databases">
        <authorList>
            <consortium name="DOE Joint Genome Institute"/>
            <person name="Ahrendt S."/>
            <person name="Riley R."/>
            <person name="Andreopoulos W."/>
            <person name="Labutti K."/>
            <person name="Pangilinan J."/>
            <person name="Ruiz-Duenas F.J."/>
            <person name="Barrasa J.M."/>
            <person name="Sanchez-Garcia M."/>
            <person name="Camarero S."/>
            <person name="Miyauchi S."/>
            <person name="Serrano A."/>
            <person name="Linde D."/>
            <person name="Babiker R."/>
            <person name="Drula E."/>
            <person name="Ayuso-Fernandez I."/>
            <person name="Pacheco R."/>
            <person name="Padilla G."/>
            <person name="Ferreira P."/>
            <person name="Barriuso J."/>
            <person name="Kellner H."/>
            <person name="Castanera R."/>
            <person name="Alfaro M."/>
            <person name="Ramirez L."/>
            <person name="Pisabarro A.G."/>
            <person name="Kuo A."/>
            <person name="Tritt A."/>
            <person name="Lipzen A."/>
            <person name="He G."/>
            <person name="Yan M."/>
            <person name="Ng V."/>
            <person name="Cullen D."/>
            <person name="Martin F."/>
            <person name="Rosso M.-N."/>
            <person name="Henrissat B."/>
            <person name="Hibbett D."/>
            <person name="Martinez A.T."/>
            <person name="Grigoriev I.V."/>
        </authorList>
    </citation>
    <scope>NUCLEOTIDE SEQUENCE</scope>
    <source>
        <strain evidence="11">CBS 506.95</strain>
    </source>
</reference>
<dbReference type="EMBL" id="MU157834">
    <property type="protein sequence ID" value="KAF9531629.1"/>
    <property type="molecule type" value="Genomic_DNA"/>
</dbReference>
<protein>
    <submittedName>
        <fullName evidence="11">Beta-glucan synthesis-associated</fullName>
    </submittedName>
</protein>
<evidence type="ECO:0000256" key="7">
    <source>
        <dbReference type="ARBA" id="ARBA00023180"/>
    </source>
</evidence>
<gene>
    <name evidence="11" type="ORF">CPB83DRAFT_78656</name>
</gene>
<evidence type="ECO:0000256" key="1">
    <source>
        <dbReference type="ARBA" id="ARBA00004606"/>
    </source>
</evidence>
<dbReference type="Proteomes" id="UP000807306">
    <property type="component" value="Unassembled WGS sequence"/>
</dbReference>
<sequence length="575" mass="62753">MDPKSKLKRESSEQGLLAGFDAAPYPVGARSSMATISRLSWSTNPHDWQPGNFVSDGESDDESYYLEAGGKGKREKRTLSQVASSRGLGNASCLIFVIACLLALFVGYPIVTFVQKPYMSKNGGYNLGGTNASGQIPTLTGNWGLIDKDTSSDLYTRTSLDGKTEYQLVFSDEFNVDGRSFYPGDDPYWEAENLHYWGTNNLEWYDPAAITTSDGALTITLSNTLNHDLNYMGGMVTTWNKFCFTGGYIETSVQLPGSANVYGLWPAIWTMGNLGRAGYGASLEGMWPYSYDACDVGTLKNQTLNGVPATATVNGDESKGGVLSYLPGQKLSRCTCPGEAHPGPKHFDGSYVGRAAPEIDILEAQVDTTTLIGGVSQSAQWAPFNEAYKWQNTTDNLSITDSTISALNTYSGSATQQATSVVTRTNQQCYQNSGQCFSTYGFEYKPGFDEGYITWVSDNKISWSMKAAGMGADADVQVSARPVSEEPMYIIANLGLSEGFSEIDTAHLTFPAIMKIDYIRVYQPTKAINVGCNPKDFPTTSYIEKYNGAYTNPNLTTWVDDFKQTWPKNKFAGDC</sequence>
<dbReference type="PROSITE" id="PS51762">
    <property type="entry name" value="GH16_2"/>
    <property type="match status" value="1"/>
</dbReference>
<organism evidence="11 12">
    <name type="scientific">Crepidotus variabilis</name>
    <dbReference type="NCBI Taxonomy" id="179855"/>
    <lineage>
        <taxon>Eukaryota</taxon>
        <taxon>Fungi</taxon>
        <taxon>Dikarya</taxon>
        <taxon>Basidiomycota</taxon>
        <taxon>Agaricomycotina</taxon>
        <taxon>Agaricomycetes</taxon>
        <taxon>Agaricomycetidae</taxon>
        <taxon>Agaricales</taxon>
        <taxon>Agaricineae</taxon>
        <taxon>Crepidotaceae</taxon>
        <taxon>Crepidotus</taxon>
    </lineage>
</organism>
<keyword evidence="6 9" id="KW-0472">Membrane</keyword>
<dbReference type="FunFam" id="2.60.120.200:FF:000135">
    <property type="entry name" value="Related to KRE6-glucan synthase subunit"/>
    <property type="match status" value="1"/>
</dbReference>
<keyword evidence="8" id="KW-0961">Cell wall biogenesis/degradation</keyword>
<evidence type="ECO:0000256" key="3">
    <source>
        <dbReference type="ARBA" id="ARBA00022692"/>
    </source>
</evidence>
<proteinExistence type="inferred from homology"/>
<keyword evidence="12" id="KW-1185">Reference proteome</keyword>
<comment type="subcellular location">
    <subcellularLocation>
        <location evidence="1">Membrane</location>
        <topology evidence="1">Single-pass type II membrane protein</topology>
    </subcellularLocation>
</comment>
<evidence type="ECO:0000256" key="5">
    <source>
        <dbReference type="ARBA" id="ARBA00022989"/>
    </source>
</evidence>
<evidence type="ECO:0000256" key="8">
    <source>
        <dbReference type="ARBA" id="ARBA00023316"/>
    </source>
</evidence>
<dbReference type="Gene3D" id="2.60.120.200">
    <property type="match status" value="2"/>
</dbReference>
<dbReference type="GO" id="GO:0015926">
    <property type="term" value="F:glucosidase activity"/>
    <property type="evidence" value="ECO:0007669"/>
    <property type="project" value="TreeGrafter"/>
</dbReference>
<dbReference type="AlphaFoldDB" id="A0A9P6EMG9"/>
<evidence type="ECO:0000313" key="11">
    <source>
        <dbReference type="EMBL" id="KAF9531629.1"/>
    </source>
</evidence>
<accession>A0A9P6EMG9</accession>
<dbReference type="PANTHER" id="PTHR31361:SF1">
    <property type="entry name" value="BETA-GLUCAN SYNTHESIS-ASSOCIATED PROTEIN KRE6-RELATED"/>
    <property type="match status" value="1"/>
</dbReference>
<dbReference type="InterPro" id="IPR000757">
    <property type="entry name" value="Beta-glucanase-like"/>
</dbReference>
<dbReference type="CDD" id="cd02180">
    <property type="entry name" value="GH16_fungal_KRE6_glucanase"/>
    <property type="match status" value="1"/>
</dbReference>
<comment type="caution">
    <text evidence="11">The sequence shown here is derived from an EMBL/GenBank/DDBJ whole genome shotgun (WGS) entry which is preliminary data.</text>
</comment>
<dbReference type="FunFam" id="2.60.120.200:FF:000259">
    <property type="entry name" value="Chromosome 9, whole genome shotgun sequence"/>
    <property type="match status" value="1"/>
</dbReference>
<dbReference type="GO" id="GO:0006078">
    <property type="term" value="P:(1-&gt;6)-beta-D-glucan biosynthetic process"/>
    <property type="evidence" value="ECO:0007669"/>
    <property type="project" value="TreeGrafter"/>
</dbReference>
<dbReference type="SUPFAM" id="SSF49899">
    <property type="entry name" value="Concanavalin A-like lectins/glucanases"/>
    <property type="match status" value="1"/>
</dbReference>